<dbReference type="InterPro" id="IPR001206">
    <property type="entry name" value="Diacylglycerol_kinase_cat_dom"/>
</dbReference>
<protein>
    <submittedName>
        <fullName evidence="2">Diacylglycerol kinase family protein</fullName>
    </submittedName>
</protein>
<reference evidence="2 3" key="1">
    <citation type="journal article" date="2019" name="Int. J. Syst. Evol. Microbiol.">
        <title>The Global Catalogue of Microorganisms (GCM) 10K type strain sequencing project: providing services to taxonomists for standard genome sequencing and annotation.</title>
        <authorList>
            <consortium name="The Broad Institute Genomics Platform"/>
            <consortium name="The Broad Institute Genome Sequencing Center for Infectious Disease"/>
            <person name="Wu L."/>
            <person name="Ma J."/>
        </authorList>
    </citation>
    <scope>NUCLEOTIDE SEQUENCE [LARGE SCALE GENOMIC DNA]</scope>
    <source>
        <strain evidence="2 3">JCM 14283</strain>
    </source>
</reference>
<dbReference type="Gene3D" id="3.40.50.10330">
    <property type="entry name" value="Probable inorganic polyphosphate/atp-NAD kinase, domain 1"/>
    <property type="match status" value="1"/>
</dbReference>
<organism evidence="2 3">
    <name type="scientific">Terrabacter terrae</name>
    <dbReference type="NCBI Taxonomy" id="318434"/>
    <lineage>
        <taxon>Bacteria</taxon>
        <taxon>Bacillati</taxon>
        <taxon>Actinomycetota</taxon>
        <taxon>Actinomycetes</taxon>
        <taxon>Micrococcales</taxon>
        <taxon>Intrasporangiaceae</taxon>
        <taxon>Terrabacter</taxon>
    </lineage>
</organism>
<dbReference type="PROSITE" id="PS50146">
    <property type="entry name" value="DAGK"/>
    <property type="match status" value="1"/>
</dbReference>
<dbReference type="Proteomes" id="UP001501285">
    <property type="component" value="Unassembled WGS sequence"/>
</dbReference>
<evidence type="ECO:0000313" key="3">
    <source>
        <dbReference type="Proteomes" id="UP001501285"/>
    </source>
</evidence>
<dbReference type="EMBL" id="BAAANB010000021">
    <property type="protein sequence ID" value="GAA2039361.1"/>
    <property type="molecule type" value="Genomic_DNA"/>
</dbReference>
<dbReference type="Pfam" id="PF00781">
    <property type="entry name" value="DAGK_cat"/>
    <property type="match status" value="1"/>
</dbReference>
<evidence type="ECO:0000259" key="1">
    <source>
        <dbReference type="PROSITE" id="PS50146"/>
    </source>
</evidence>
<dbReference type="RefSeq" id="WP_343993728.1">
    <property type="nucleotide sequence ID" value="NZ_BAAANB010000021.1"/>
</dbReference>
<dbReference type="InterPro" id="IPR016064">
    <property type="entry name" value="NAD/diacylglycerol_kinase_sf"/>
</dbReference>
<comment type="caution">
    <text evidence="2">The sequence shown here is derived from an EMBL/GenBank/DDBJ whole genome shotgun (WGS) entry which is preliminary data.</text>
</comment>
<proteinExistence type="predicted"/>
<dbReference type="Gene3D" id="2.60.200.40">
    <property type="match status" value="1"/>
</dbReference>
<accession>A0ABN2UKC6</accession>
<keyword evidence="3" id="KW-1185">Reference proteome</keyword>
<keyword evidence="2" id="KW-0808">Transferase</keyword>
<keyword evidence="2" id="KW-0418">Kinase</keyword>
<sequence length="285" mass="29761">MLFVDTRNGDGSAGGHAIADLARDRGIEAVTSCSGGDLRARVSEVVADGADALGMAGGDGSLALVAAVAAAHELPFVCIPVGTRNHFARDLGMDVGDVADALDAFTVGVEREIDVGVVNGRMFLNSVSLAFRGGGRRGDHHDAGVCTLGATARRVLVPGGLMPELRPAEETEGEQLRPGVLLISNNPYALEGPSAGTRPTLASRRLGVLFIDAWKEMRPSPGRAWSASHLDVQAADETRAGIDGDEVQLLGPLRFDVQPAALRVRISRRHPGAPPLARLPSWSSS</sequence>
<name>A0ABN2UKC6_9MICO</name>
<feature type="domain" description="DAGKc" evidence="1">
    <location>
        <begin position="1"/>
        <end position="122"/>
    </location>
</feature>
<dbReference type="SUPFAM" id="SSF111331">
    <property type="entry name" value="NAD kinase/diacylglycerol kinase-like"/>
    <property type="match status" value="1"/>
</dbReference>
<dbReference type="InterPro" id="IPR017438">
    <property type="entry name" value="ATP-NAD_kinase_N"/>
</dbReference>
<evidence type="ECO:0000313" key="2">
    <source>
        <dbReference type="EMBL" id="GAA2039361.1"/>
    </source>
</evidence>
<gene>
    <name evidence="2" type="ORF">GCM10009740_35120</name>
</gene>
<dbReference type="GO" id="GO:0016301">
    <property type="term" value="F:kinase activity"/>
    <property type="evidence" value="ECO:0007669"/>
    <property type="project" value="UniProtKB-KW"/>
</dbReference>